<gene>
    <name evidence="2" type="ORF">GIY23_21515</name>
</gene>
<dbReference type="SUPFAM" id="SSF52833">
    <property type="entry name" value="Thioredoxin-like"/>
    <property type="match status" value="1"/>
</dbReference>
<dbReference type="AlphaFoldDB" id="A0A5Q3QCX5"/>
<dbReference type="Gene3D" id="3.40.30.10">
    <property type="entry name" value="Glutaredoxin"/>
    <property type="match status" value="1"/>
</dbReference>
<feature type="domain" description="Thioredoxin" evidence="1">
    <location>
        <begin position="64"/>
        <end position="146"/>
    </location>
</feature>
<evidence type="ECO:0000259" key="1">
    <source>
        <dbReference type="Pfam" id="PF00085"/>
    </source>
</evidence>
<dbReference type="InterPro" id="IPR013766">
    <property type="entry name" value="Thioredoxin_domain"/>
</dbReference>
<dbReference type="Pfam" id="PF00085">
    <property type="entry name" value="Thioredoxin"/>
    <property type="match status" value="1"/>
</dbReference>
<proteinExistence type="predicted"/>
<dbReference type="CDD" id="cd02947">
    <property type="entry name" value="TRX_family"/>
    <property type="match status" value="1"/>
</dbReference>
<protein>
    <submittedName>
        <fullName evidence="2">Thioredoxin</fullName>
    </submittedName>
</protein>
<evidence type="ECO:0000313" key="2">
    <source>
        <dbReference type="EMBL" id="QGK71750.1"/>
    </source>
</evidence>
<evidence type="ECO:0000313" key="3">
    <source>
        <dbReference type="Proteomes" id="UP000371041"/>
    </source>
</evidence>
<organism evidence="2 3">
    <name type="scientific">Allosaccharopolyspora coralli</name>
    <dbReference type="NCBI Taxonomy" id="2665642"/>
    <lineage>
        <taxon>Bacteria</taxon>
        <taxon>Bacillati</taxon>
        <taxon>Actinomycetota</taxon>
        <taxon>Actinomycetes</taxon>
        <taxon>Pseudonocardiales</taxon>
        <taxon>Pseudonocardiaceae</taxon>
        <taxon>Allosaccharopolyspora</taxon>
    </lineage>
</organism>
<keyword evidence="3" id="KW-1185">Reference proteome</keyword>
<dbReference type="InterPro" id="IPR036249">
    <property type="entry name" value="Thioredoxin-like_sf"/>
</dbReference>
<dbReference type="KEGG" id="sace:GIY23_21515"/>
<dbReference type="EMBL" id="CP045929">
    <property type="protein sequence ID" value="QGK71750.1"/>
    <property type="molecule type" value="Genomic_DNA"/>
</dbReference>
<accession>A0A5Q3QCX5</accession>
<dbReference type="Proteomes" id="UP000371041">
    <property type="component" value="Chromosome"/>
</dbReference>
<dbReference type="RefSeq" id="WP_154078318.1">
    <property type="nucleotide sequence ID" value="NZ_CP045929.1"/>
</dbReference>
<reference evidence="3" key="1">
    <citation type="submission" date="2019-11" db="EMBL/GenBank/DDBJ databases">
        <title>The complete genome sequence of Saccharopolyspora sp. E2A.</title>
        <authorList>
            <person name="Zhang G."/>
        </authorList>
    </citation>
    <scope>NUCLEOTIDE SEQUENCE [LARGE SCALE GENOMIC DNA]</scope>
    <source>
        <strain evidence="3">E2A</strain>
    </source>
</reference>
<sequence length="151" mass="16490">MTGWWALLIVLAVTLVVALLLRAKEGRITRAKTGSDTSAASQAGSVSALPEALRERLDEEPAAPVTLLQLSTTFCAPCRHLRIRLADLAARTEGVRHVEVDLTHHPEWSTPLRVHTTPTTLVLDSTSCELFRFSGVPRRAELADALRPHLA</sequence>
<name>A0A5Q3QCX5_9PSEU</name>